<dbReference type="OMA" id="SFEVTFW"/>
<dbReference type="GO" id="GO:0016020">
    <property type="term" value="C:membrane"/>
    <property type="evidence" value="ECO:0007669"/>
    <property type="project" value="TreeGrafter"/>
</dbReference>
<evidence type="ECO:0000313" key="2">
    <source>
        <dbReference type="EMBL" id="EAI5408741.1"/>
    </source>
</evidence>
<proteinExistence type="predicted"/>
<evidence type="ECO:0000313" key="7">
    <source>
        <dbReference type="Proteomes" id="UP000557842"/>
    </source>
</evidence>
<dbReference type="EMBL" id="AABTCC010000006">
    <property type="protein sequence ID" value="EAI8858808.1"/>
    <property type="molecule type" value="Genomic_DNA"/>
</dbReference>
<organism evidence="4">
    <name type="scientific">Campylobacter fetus</name>
    <dbReference type="NCBI Taxonomy" id="196"/>
    <lineage>
        <taxon>Bacteria</taxon>
        <taxon>Pseudomonadati</taxon>
        <taxon>Campylobacterota</taxon>
        <taxon>Epsilonproteobacteria</taxon>
        <taxon>Campylobacterales</taxon>
        <taxon>Campylobacteraceae</taxon>
        <taxon>Campylobacter</taxon>
    </lineage>
</organism>
<feature type="transmembrane region" description="Helical" evidence="1">
    <location>
        <begin position="260"/>
        <end position="280"/>
    </location>
</feature>
<feature type="transmembrane region" description="Helical" evidence="1">
    <location>
        <begin position="36"/>
        <end position="55"/>
    </location>
</feature>
<feature type="transmembrane region" description="Helical" evidence="1">
    <location>
        <begin position="123"/>
        <end position="140"/>
    </location>
</feature>
<dbReference type="EMBL" id="AACCXK010000001">
    <property type="protein sequence ID" value="EAK0452150.1"/>
    <property type="molecule type" value="Genomic_DNA"/>
</dbReference>
<feature type="transmembrane region" description="Helical" evidence="1">
    <location>
        <begin position="201"/>
        <end position="222"/>
    </location>
</feature>
<dbReference type="Proteomes" id="UP000557842">
    <property type="component" value="Unassembled WGS sequence"/>
</dbReference>
<evidence type="ECO:0000313" key="5">
    <source>
        <dbReference type="EMBL" id="EAK0468261.1"/>
    </source>
</evidence>
<accession>A0A5L8QL95</accession>
<keyword evidence="1" id="KW-1133">Transmembrane helix</keyword>
<evidence type="ECO:0000313" key="4">
    <source>
        <dbReference type="EMBL" id="EAK0452150.1"/>
    </source>
</evidence>
<keyword evidence="1" id="KW-0472">Membrane</keyword>
<comment type="caution">
    <text evidence="4">The sequence shown here is derived from an EMBL/GenBank/DDBJ whole genome shotgun (WGS) entry which is preliminary data.</text>
</comment>
<protein>
    <submittedName>
        <fullName evidence="4">DMT family transporter</fullName>
    </submittedName>
</protein>
<feature type="transmembrane region" description="Helical" evidence="1">
    <location>
        <begin position="62"/>
        <end position="85"/>
    </location>
</feature>
<sequence>MTKYKKGLILAIIGVTLMSFESPAIKFVKASGFDYIFFFGLFLFMSSIFISVIFIKPKKIKYVFLADSKGTILAALALGLSNIFFIYAVKFAGIALPVILLSSAPLFCAILDKIIFKKSTPKSIFIATFFVAIGIIIVVYERLDLNSIIGVILSFLCVISFSMLFVLLSAHKNVSRTLAISGGGLVMFMISLPFFKFEASLSDIITIAIVGIFITPASRILIGRSSLYLIPAQLGLIAILEAILAPFWGFVFLGEDISSSLIIGASIIIVSIAINTIIIAKKST</sequence>
<dbReference type="RefSeq" id="WP_011731941.1">
    <property type="nucleotide sequence ID" value="NZ_AABUZP020000005.1"/>
</dbReference>
<evidence type="ECO:0000256" key="1">
    <source>
        <dbReference type="SAM" id="Phobius"/>
    </source>
</evidence>
<keyword evidence="6" id="KW-1185">Reference proteome</keyword>
<dbReference type="SUPFAM" id="SSF103481">
    <property type="entry name" value="Multidrug resistance efflux transporter EmrE"/>
    <property type="match status" value="1"/>
</dbReference>
<gene>
    <name evidence="4" type="ORF">AAH17_00530</name>
    <name evidence="5" type="ORF">AAH24_02590</name>
    <name evidence="2" type="ORF">BVH53_08570</name>
    <name evidence="3" type="ORF">CX802_02965</name>
</gene>
<dbReference type="GeneID" id="61064594"/>
<dbReference type="AlphaFoldDB" id="A0A5L8QL95"/>
<feature type="transmembrane region" description="Helical" evidence="1">
    <location>
        <begin position="234"/>
        <end position="254"/>
    </location>
</feature>
<dbReference type="EMBL" id="AABQDW010000023">
    <property type="protein sequence ID" value="EAI5408741.1"/>
    <property type="molecule type" value="Genomic_DNA"/>
</dbReference>
<dbReference type="InterPro" id="IPR037185">
    <property type="entry name" value="EmrE-like"/>
</dbReference>
<feature type="transmembrane region" description="Helical" evidence="1">
    <location>
        <begin position="177"/>
        <end position="195"/>
    </location>
</feature>
<reference evidence="4 7" key="1">
    <citation type="submission" date="2018-05" db="EMBL/GenBank/DDBJ databases">
        <authorList>
            <consortium name="PulseNet: The National Subtyping Network for Foodborne Disease Surveillance"/>
            <person name="Tarr C.L."/>
            <person name="Trees E."/>
            <person name="Katz L.S."/>
            <person name="Carleton-Romer H.A."/>
            <person name="Stroika S."/>
            <person name="Kucerova Z."/>
            <person name="Roache K.F."/>
            <person name="Sabol A.L."/>
            <person name="Besser J."/>
            <person name="Gerner-Smidt P."/>
        </authorList>
    </citation>
    <scope>NUCLEOTIDE SEQUENCE</scope>
    <source>
        <strain evidence="4">2014D-0197</strain>
        <strain evidence="2 7">2016D-0221</strain>
        <strain evidence="5">D4313</strain>
        <strain evidence="3 6">PNUSAC001503</strain>
    </source>
</reference>
<evidence type="ECO:0000313" key="6">
    <source>
        <dbReference type="Proteomes" id="UP000535509"/>
    </source>
</evidence>
<dbReference type="EMBL" id="AACCXM010000001">
    <property type="protein sequence ID" value="EAK0468261.1"/>
    <property type="molecule type" value="Genomic_DNA"/>
</dbReference>
<evidence type="ECO:0000313" key="3">
    <source>
        <dbReference type="EMBL" id="EAI8858808.1"/>
    </source>
</evidence>
<dbReference type="PANTHER" id="PTHR22911">
    <property type="entry name" value="ACYL-MALONYL CONDENSING ENZYME-RELATED"/>
    <property type="match status" value="1"/>
</dbReference>
<feature type="transmembrane region" description="Helical" evidence="1">
    <location>
        <begin position="91"/>
        <end position="111"/>
    </location>
</feature>
<dbReference type="Proteomes" id="UP000535509">
    <property type="component" value="Unassembled WGS sequence"/>
</dbReference>
<feature type="transmembrane region" description="Helical" evidence="1">
    <location>
        <begin position="146"/>
        <end position="170"/>
    </location>
</feature>
<keyword evidence="1" id="KW-0812">Transmembrane</keyword>
<name>A0A5L8QL95_CAMFE</name>